<evidence type="ECO:0000313" key="7">
    <source>
        <dbReference type="EMBL" id="KAK3305617.1"/>
    </source>
</evidence>
<dbReference type="SUPFAM" id="SSF57701">
    <property type="entry name" value="Zn2/Cys6 DNA-binding domain"/>
    <property type="match status" value="1"/>
</dbReference>
<dbReference type="CDD" id="cd12148">
    <property type="entry name" value="fungal_TF_MHR"/>
    <property type="match status" value="1"/>
</dbReference>
<evidence type="ECO:0000256" key="1">
    <source>
        <dbReference type="ARBA" id="ARBA00022833"/>
    </source>
</evidence>
<keyword evidence="5" id="KW-0539">Nucleus</keyword>
<feature type="region of interest" description="Disordered" evidence="6">
    <location>
        <begin position="81"/>
        <end position="128"/>
    </location>
</feature>
<keyword evidence="8" id="KW-1185">Reference proteome</keyword>
<feature type="region of interest" description="Disordered" evidence="6">
    <location>
        <begin position="674"/>
        <end position="824"/>
    </location>
</feature>
<evidence type="ECO:0000256" key="4">
    <source>
        <dbReference type="ARBA" id="ARBA00023163"/>
    </source>
</evidence>
<sequence>MSGHQCLSNQWLGDSTRLSNSLRISEVVIHLSLRRCMRTGRTRPIMAGAPVHTVKFVGHDAAGLPVKRKQVNQACLPCRKRKKRCHHVPPNAPTAPADKASDQVDVRAEDGPSRSIRPRGETSIHDRDTSDAAAQLLRFFHHASDKASAGSPDQDPRQQQPRQTSPVPPFLGDLNPEGILCEATLAPAPTPKTPQTDEQPDHQILGFLPPASPQNSRPPAAENQGPVSLGSPKLMEEVPGPFFSVPREDGTRCTIHVQDTAKFAALAQTLVSRGLADKVMPSETEWRALRDIYLAKIHPIFPILDESTLVDLPEDTGLRELTQACVCLAAATDPDARSALTFKTHMGGSSQLRTAVSFDEYSREMATFINRRLAELQEAHRIPLTQQIQIMAVTCLYWQPADPADRFKPQSLFYELVAIVHTHGIHLDVLQRACANDSHNTGGSAARLFKCLYALDRLNGAMSARPLMFHNYDVIQVPHPEAHDTPIFKLFLALIALLDQVIELYRPRPKVSYVEIPVFERMAIEAGAQCEPESLLATLEVLYHAICVLSVRMPRYRFRTAPECDTLPGPRTQHLPPSSVNARRSHSADRILDIIQSYPLCPMPFVPYALALSLGVAYRKWRFSRLPMFRTRGGADFKKVLPALQEMGSIWSTARINGQLGQAVMLKLDRNEVLNRKHPKKTTEAATSKPGQATASRHDDGGADFTRREGSTNNIANQDHAQPSAEANLPRATSPTIIDRTTTPPDAPSSPRILPSSILENELQHNDSTNSQNPPPSLRGSLPSPATSSLTERLQHPTLTWAGTLGTDSNNTIPINNNHAPFGPDPGPNNCNPRLNSTNQQSSTTVRHEYCAQADDAIPLPCDLVSQPNPPSRVPLLGGFSESNLDDFLVNDDDALFRAWDPRFAQSVDFSFSSILDPGNPFAWPEYCNYTA</sequence>
<dbReference type="CDD" id="cd00067">
    <property type="entry name" value="GAL4"/>
    <property type="match status" value="1"/>
</dbReference>
<dbReference type="RefSeq" id="XP_062721397.1">
    <property type="nucleotide sequence ID" value="XM_062869335.1"/>
</dbReference>
<feature type="compositionally biased region" description="Low complexity" evidence="6">
    <location>
        <begin position="151"/>
        <end position="165"/>
    </location>
</feature>
<dbReference type="GO" id="GO:0003677">
    <property type="term" value="F:DNA binding"/>
    <property type="evidence" value="ECO:0007669"/>
    <property type="project" value="UniProtKB-KW"/>
</dbReference>
<feature type="compositionally biased region" description="Polar residues" evidence="6">
    <location>
        <begin position="711"/>
        <end position="721"/>
    </location>
</feature>
<dbReference type="AlphaFoldDB" id="A0AAJ0GT21"/>
<evidence type="ECO:0000256" key="5">
    <source>
        <dbReference type="ARBA" id="ARBA00023242"/>
    </source>
</evidence>
<feature type="region of interest" description="Disordered" evidence="6">
    <location>
        <begin position="144"/>
        <end position="233"/>
    </location>
</feature>
<dbReference type="InterPro" id="IPR052073">
    <property type="entry name" value="Amide_Lactam_Regulators"/>
</dbReference>
<dbReference type="Proteomes" id="UP001273166">
    <property type="component" value="Unassembled WGS sequence"/>
</dbReference>
<dbReference type="EMBL" id="JAUDZG010000004">
    <property type="protein sequence ID" value="KAK3305617.1"/>
    <property type="molecule type" value="Genomic_DNA"/>
</dbReference>
<dbReference type="InterPro" id="IPR036864">
    <property type="entry name" value="Zn2-C6_fun-type_DNA-bd_sf"/>
</dbReference>
<name>A0AAJ0GT21_9PEZI</name>
<proteinExistence type="predicted"/>
<dbReference type="GO" id="GO:0000981">
    <property type="term" value="F:DNA-binding transcription factor activity, RNA polymerase II-specific"/>
    <property type="evidence" value="ECO:0007669"/>
    <property type="project" value="InterPro"/>
</dbReference>
<gene>
    <name evidence="7" type="ORF">B0T15DRAFT_532906</name>
</gene>
<keyword evidence="3" id="KW-0238">DNA-binding</keyword>
<feature type="compositionally biased region" description="Polar residues" evidence="6">
    <location>
        <begin position="684"/>
        <end position="695"/>
    </location>
</feature>
<evidence type="ECO:0000313" key="8">
    <source>
        <dbReference type="Proteomes" id="UP001273166"/>
    </source>
</evidence>
<evidence type="ECO:0008006" key="9">
    <source>
        <dbReference type="Google" id="ProtNLM"/>
    </source>
</evidence>
<dbReference type="PANTHER" id="PTHR47171:SF6">
    <property type="entry name" value="SPECIFIC TRANSCRIPTION FACTOR, PUTATIVE (AFU_ORTHOLOGUE AFUA_2G06130)-RELATED"/>
    <property type="match status" value="1"/>
</dbReference>
<feature type="compositionally biased region" description="Polar residues" evidence="6">
    <location>
        <begin position="806"/>
        <end position="819"/>
    </location>
</feature>
<keyword evidence="1" id="KW-0862">Zinc</keyword>
<keyword evidence="2" id="KW-0805">Transcription regulation</keyword>
<evidence type="ECO:0000256" key="3">
    <source>
        <dbReference type="ARBA" id="ARBA00023125"/>
    </source>
</evidence>
<dbReference type="GO" id="GO:0008270">
    <property type="term" value="F:zinc ion binding"/>
    <property type="evidence" value="ECO:0007669"/>
    <property type="project" value="InterPro"/>
</dbReference>
<dbReference type="PANTHER" id="PTHR47171">
    <property type="entry name" value="FARA-RELATED"/>
    <property type="match status" value="1"/>
</dbReference>
<reference evidence="7" key="2">
    <citation type="submission" date="2023-06" db="EMBL/GenBank/DDBJ databases">
        <authorList>
            <consortium name="Lawrence Berkeley National Laboratory"/>
            <person name="Mondo S.J."/>
            <person name="Hensen N."/>
            <person name="Bonometti L."/>
            <person name="Westerberg I."/>
            <person name="Brannstrom I.O."/>
            <person name="Guillou S."/>
            <person name="Cros-Aarteil S."/>
            <person name="Calhoun S."/>
            <person name="Haridas S."/>
            <person name="Kuo A."/>
            <person name="Pangilinan J."/>
            <person name="Riley R."/>
            <person name="Labutti K."/>
            <person name="Andreopoulos B."/>
            <person name="Lipzen A."/>
            <person name="Chen C."/>
            <person name="Yanf M."/>
            <person name="Daum C."/>
            <person name="Ng V."/>
            <person name="Clum A."/>
            <person name="Steindorff A."/>
            <person name="Ohm R."/>
            <person name="Martin F."/>
            <person name="Silar P."/>
            <person name="Natvig D."/>
            <person name="Lalanne C."/>
            <person name="Gautier V."/>
            <person name="Ament-Velasquez S.L."/>
            <person name="Kruys A."/>
            <person name="Hutchinson M.I."/>
            <person name="Powell A.J."/>
            <person name="Barry K."/>
            <person name="Miller A.N."/>
            <person name="Grigoriev I.V."/>
            <person name="Debuchy R."/>
            <person name="Gladieux P."/>
            <person name="Thoren M.H."/>
            <person name="Johannesson H."/>
        </authorList>
    </citation>
    <scope>NUCLEOTIDE SEQUENCE</scope>
    <source>
        <strain evidence="7">CBS 333.67</strain>
    </source>
</reference>
<feature type="compositionally biased region" description="Basic and acidic residues" evidence="6">
    <location>
        <begin position="696"/>
        <end position="710"/>
    </location>
</feature>
<dbReference type="GeneID" id="87888164"/>
<protein>
    <recommendedName>
        <fullName evidence="9">Transcription factor domain-containing protein</fullName>
    </recommendedName>
</protein>
<accession>A0AAJ0GT21</accession>
<dbReference type="InterPro" id="IPR001138">
    <property type="entry name" value="Zn2Cys6_DnaBD"/>
</dbReference>
<organism evidence="7 8">
    <name type="scientific">Chaetomium strumarium</name>
    <dbReference type="NCBI Taxonomy" id="1170767"/>
    <lineage>
        <taxon>Eukaryota</taxon>
        <taxon>Fungi</taxon>
        <taxon>Dikarya</taxon>
        <taxon>Ascomycota</taxon>
        <taxon>Pezizomycotina</taxon>
        <taxon>Sordariomycetes</taxon>
        <taxon>Sordariomycetidae</taxon>
        <taxon>Sordariales</taxon>
        <taxon>Chaetomiaceae</taxon>
        <taxon>Chaetomium</taxon>
    </lineage>
</organism>
<comment type="caution">
    <text evidence="7">The sequence shown here is derived from an EMBL/GenBank/DDBJ whole genome shotgun (WGS) entry which is preliminary data.</text>
</comment>
<evidence type="ECO:0000256" key="6">
    <source>
        <dbReference type="SAM" id="MobiDB-lite"/>
    </source>
</evidence>
<evidence type="ECO:0000256" key="2">
    <source>
        <dbReference type="ARBA" id="ARBA00023015"/>
    </source>
</evidence>
<keyword evidence="4" id="KW-0804">Transcription</keyword>
<feature type="compositionally biased region" description="Basic and acidic residues" evidence="6">
    <location>
        <begin position="99"/>
        <end position="128"/>
    </location>
</feature>
<feature type="compositionally biased region" description="Low complexity" evidence="6">
    <location>
        <begin position="732"/>
        <end position="759"/>
    </location>
</feature>
<reference evidence="7" key="1">
    <citation type="journal article" date="2023" name="Mol. Phylogenet. Evol.">
        <title>Genome-scale phylogeny and comparative genomics of the fungal order Sordariales.</title>
        <authorList>
            <person name="Hensen N."/>
            <person name="Bonometti L."/>
            <person name="Westerberg I."/>
            <person name="Brannstrom I.O."/>
            <person name="Guillou S."/>
            <person name="Cros-Aarteil S."/>
            <person name="Calhoun S."/>
            <person name="Haridas S."/>
            <person name="Kuo A."/>
            <person name="Mondo S."/>
            <person name="Pangilinan J."/>
            <person name="Riley R."/>
            <person name="LaButti K."/>
            <person name="Andreopoulos B."/>
            <person name="Lipzen A."/>
            <person name="Chen C."/>
            <person name="Yan M."/>
            <person name="Daum C."/>
            <person name="Ng V."/>
            <person name="Clum A."/>
            <person name="Steindorff A."/>
            <person name="Ohm R.A."/>
            <person name="Martin F."/>
            <person name="Silar P."/>
            <person name="Natvig D.O."/>
            <person name="Lalanne C."/>
            <person name="Gautier V."/>
            <person name="Ament-Velasquez S.L."/>
            <person name="Kruys A."/>
            <person name="Hutchinson M.I."/>
            <person name="Powell A.J."/>
            <person name="Barry K."/>
            <person name="Miller A.N."/>
            <person name="Grigoriev I.V."/>
            <person name="Debuchy R."/>
            <person name="Gladieux P."/>
            <person name="Hiltunen Thoren M."/>
            <person name="Johannesson H."/>
        </authorList>
    </citation>
    <scope>NUCLEOTIDE SEQUENCE</scope>
    <source>
        <strain evidence="7">CBS 333.67</strain>
    </source>
</reference>